<reference evidence="2" key="1">
    <citation type="submission" date="2021-02" db="EMBL/GenBank/DDBJ databases">
        <title>Genome sequence Cadophora malorum strain M34.</title>
        <authorList>
            <person name="Stefanovic E."/>
            <person name="Vu D."/>
            <person name="Scully C."/>
            <person name="Dijksterhuis J."/>
            <person name="Roader J."/>
            <person name="Houbraken J."/>
        </authorList>
    </citation>
    <scope>NUCLEOTIDE SEQUENCE</scope>
    <source>
        <strain evidence="2">M34</strain>
    </source>
</reference>
<proteinExistence type="predicted"/>
<accession>A0A8H7T8W4</accession>
<evidence type="ECO:0000313" key="3">
    <source>
        <dbReference type="Proteomes" id="UP000664132"/>
    </source>
</evidence>
<sequence>MDEDAKLLFPDLTSSSTGASEQVLHDVSLNASPPGRSGLDIDPSIQVVGADEDNTEMDVQHDQREGPGTNIDYSQEHDVAPQTADGSGNAIRYQGGQDTFANLDFRLDSLGTPLL</sequence>
<feature type="region of interest" description="Disordered" evidence="1">
    <location>
        <begin position="1"/>
        <end position="93"/>
    </location>
</feature>
<dbReference type="Proteomes" id="UP000664132">
    <property type="component" value="Unassembled WGS sequence"/>
</dbReference>
<keyword evidence="3" id="KW-1185">Reference proteome</keyword>
<comment type="caution">
    <text evidence="2">The sequence shown here is derived from an EMBL/GenBank/DDBJ whole genome shotgun (WGS) entry which is preliminary data.</text>
</comment>
<evidence type="ECO:0000256" key="1">
    <source>
        <dbReference type="SAM" id="MobiDB-lite"/>
    </source>
</evidence>
<name>A0A8H7T8W4_9HELO</name>
<evidence type="ECO:0000313" key="2">
    <source>
        <dbReference type="EMBL" id="KAG4414620.1"/>
    </source>
</evidence>
<organism evidence="2 3">
    <name type="scientific">Cadophora malorum</name>
    <dbReference type="NCBI Taxonomy" id="108018"/>
    <lineage>
        <taxon>Eukaryota</taxon>
        <taxon>Fungi</taxon>
        <taxon>Dikarya</taxon>
        <taxon>Ascomycota</taxon>
        <taxon>Pezizomycotina</taxon>
        <taxon>Leotiomycetes</taxon>
        <taxon>Helotiales</taxon>
        <taxon>Ploettnerulaceae</taxon>
        <taxon>Cadophora</taxon>
    </lineage>
</organism>
<dbReference type="AlphaFoldDB" id="A0A8H7T8W4"/>
<protein>
    <submittedName>
        <fullName evidence="2">Uncharacterized protein</fullName>
    </submittedName>
</protein>
<dbReference type="EMBL" id="JAFJYH010000256">
    <property type="protein sequence ID" value="KAG4414620.1"/>
    <property type="molecule type" value="Genomic_DNA"/>
</dbReference>
<gene>
    <name evidence="2" type="ORF">IFR04_012226</name>
</gene>